<dbReference type="Pfam" id="PF10988">
    <property type="entry name" value="DUF2807"/>
    <property type="match status" value="1"/>
</dbReference>
<protein>
    <submittedName>
        <fullName evidence="2">DUF2807 domain-containing protein</fullName>
    </submittedName>
</protein>
<name>A0ABU6NT67_9BACI</name>
<comment type="caution">
    <text evidence="2">The sequence shown here is derived from an EMBL/GenBank/DDBJ whole genome shotgun (WGS) entry which is preliminary data.</text>
</comment>
<dbReference type="Gene3D" id="2.160.20.120">
    <property type="match status" value="1"/>
</dbReference>
<dbReference type="InterPro" id="IPR021255">
    <property type="entry name" value="DUF2807"/>
</dbReference>
<dbReference type="EMBL" id="JARTFS010000002">
    <property type="protein sequence ID" value="MED4400341.1"/>
    <property type="molecule type" value="Genomic_DNA"/>
</dbReference>
<keyword evidence="3" id="KW-1185">Reference proteome</keyword>
<gene>
    <name evidence="2" type="ORF">P9271_03070</name>
</gene>
<reference evidence="2 3" key="1">
    <citation type="submission" date="2023-03" db="EMBL/GenBank/DDBJ databases">
        <title>Bacillus Genome Sequencing.</title>
        <authorList>
            <person name="Dunlap C."/>
        </authorList>
    </citation>
    <scope>NUCLEOTIDE SEQUENCE [LARGE SCALE GENOMIC DNA]</scope>
    <source>
        <strain evidence="2 3">NRS-1717</strain>
    </source>
</reference>
<dbReference type="Proteomes" id="UP001342826">
    <property type="component" value="Unassembled WGS sequence"/>
</dbReference>
<feature type="domain" description="Putative auto-transporter adhesin head GIN" evidence="1">
    <location>
        <begin position="1"/>
        <end position="67"/>
    </location>
</feature>
<dbReference type="RefSeq" id="WP_235842929.1">
    <property type="nucleotide sequence ID" value="NZ_JARTFS010000002.1"/>
</dbReference>
<accession>A0ABU6NT67</accession>
<evidence type="ECO:0000313" key="3">
    <source>
        <dbReference type="Proteomes" id="UP001342826"/>
    </source>
</evidence>
<proteinExistence type="predicted"/>
<organism evidence="2 3">
    <name type="scientific">Metabacillus fastidiosus</name>
    <dbReference type="NCBI Taxonomy" id="1458"/>
    <lineage>
        <taxon>Bacteria</taxon>
        <taxon>Bacillati</taxon>
        <taxon>Bacillota</taxon>
        <taxon>Bacilli</taxon>
        <taxon>Bacillales</taxon>
        <taxon>Bacillaceae</taxon>
        <taxon>Metabacillus</taxon>
    </lineage>
</organism>
<sequence length="72" mass="7607">MNGSSDVQLANGEVDNLVVNLSGSGNIHANVTANNAKSLLNSSGFMFVSHILEKTKESHRGSGEVLVLKRVL</sequence>
<evidence type="ECO:0000313" key="2">
    <source>
        <dbReference type="EMBL" id="MED4400341.1"/>
    </source>
</evidence>
<evidence type="ECO:0000259" key="1">
    <source>
        <dbReference type="Pfam" id="PF10988"/>
    </source>
</evidence>
<dbReference type="GeneID" id="301143518"/>